<dbReference type="CDD" id="cd01650">
    <property type="entry name" value="RT_nLTR_like"/>
    <property type="match status" value="1"/>
</dbReference>
<sequence>MQWNCRGLLRNIDDISFFLGELRPIALALQETHLNSSHSNVLRSYHTFRKDRPSSYSAGGVAVVVQRGVACAEVPLDTPLEAVAVRVLTDRLITVVSLYLPPQITVHMRDLQKLIAQLPQPFLILGDFNAHHTMWGSARVDSRGELVERLLLPSNLCLLNTKSPTFFSDAHNSFTCIDLSLSSPSLLPCFSWKVLENPFGSDHFPIVVESLATVSTLLECAPRWRLEKADWELFRSSATFDISLLLVLSPDDATAYVTEKIIKAAEQSIPRTSGKLPRKCRPWWTEECSTTMKKQDKAWGIFRRYPTIDNKIEFKRRKAQARWTRRQAKKKSWTKYVSSLSSFVPAREVWDRYRKIKGDYRCFIIPPLFKTVPTSLKDLGNTLGVHFQSVSSSENYSATFKQFRMKAECERIVMSGATSTPYNQPFTLRELELALDIRKQSAPGPDSIHYEMLRKLPLQHLLSFFNLLWERAYFPESWKRAHVIPLLKAGKDPSLPSSYRPIALTSCLGKTYERLINKRLVFFLEEQNLFDNNQCGFRQGRSTLDHLVRLETRIREAFVKRQHCVSVFFDLDKAYDTTWRYGIMRDLYTCGVRGRMLRCIKAFLTGRTFQVRLGTTLSDTFVQENGVPQGGILSVTLFVLKINTLAQILPPSIEHSLYVDDLQISFSSCNLSSCERQLQLAINKISKWADENGFRFSSGKTVCVPFSLRRGLSLDPVLELNRAPIPVKAEHKFLGVIFDKKLNFISHLKELKQKCLKSLNILKILSHKTWGSDRLCLLRLYNALVRSRLDYGAVVYNSARPSSLKMLDPVHHLGLRLATGAFRTSPVLSLYADSNQMPLSKRRQYLGLSYTSRILSDPHHPTFSALQQSQCARLFENKPSIVRPLSFRVHSDQSSLGLDLHGINLLQKAESIPPWKMLPVSCDWSFTRYSKHNVSPLLIQQEFLDLQNKYDDYTQFYTDGSKTSSAVGSAVYSEGFIQAQRLSCMASIFTAELYGVLLAIEYITTSKTMKAILFVDSQSVIVALCSVRDTKNMLAKLIRYKINRCLERGFVIKFCWIPSHVGIKGNEKADQLATSASNLLETRRGIPFQDIKPLLRKALLDAWQSEWNLESANKLHAIKPILGLWENSSRKNRFHEVLLCRLRIGHTFLTHGHLLCGEDAPSCEHCGEPLTILHILCACPGLEQNRLACFPELFTYQIPFHPTLFFRRASHHSI</sequence>
<name>A0A147BP97_IXORI</name>
<proteinExistence type="predicted"/>
<dbReference type="PROSITE" id="PS50878">
    <property type="entry name" value="RT_POL"/>
    <property type="match status" value="1"/>
</dbReference>
<dbReference type="CDD" id="cd09276">
    <property type="entry name" value="Rnase_HI_RT_non_LTR"/>
    <property type="match status" value="1"/>
</dbReference>
<dbReference type="Gene3D" id="3.60.10.10">
    <property type="entry name" value="Endonuclease/exonuclease/phosphatase"/>
    <property type="match status" value="1"/>
</dbReference>
<protein>
    <submittedName>
        <fullName evidence="3">Putative rna-directed dna polymerase from mobile element jockey-like protein</fullName>
    </submittedName>
</protein>
<dbReference type="Pfam" id="PF14529">
    <property type="entry name" value="Exo_endo_phos_2"/>
    <property type="match status" value="1"/>
</dbReference>
<dbReference type="PANTHER" id="PTHR36688">
    <property type="entry name" value="ENDO/EXONUCLEASE/PHOSPHATASE DOMAIN-CONTAINING PROTEIN"/>
    <property type="match status" value="1"/>
</dbReference>
<dbReference type="PROSITE" id="PS50879">
    <property type="entry name" value="RNASE_H_1"/>
    <property type="match status" value="1"/>
</dbReference>
<dbReference type="InterPro" id="IPR036397">
    <property type="entry name" value="RNaseH_sf"/>
</dbReference>
<dbReference type="PANTHER" id="PTHR36688:SF2">
    <property type="entry name" value="ENDONUCLEASE_EXONUCLEASE_PHOSPHATASE DOMAIN-CONTAINING PROTEIN"/>
    <property type="match status" value="1"/>
</dbReference>
<dbReference type="Pfam" id="PF00078">
    <property type="entry name" value="RVT_1"/>
    <property type="match status" value="1"/>
</dbReference>
<keyword evidence="3" id="KW-0808">Transferase</keyword>
<dbReference type="SUPFAM" id="SSF56219">
    <property type="entry name" value="DNase I-like"/>
    <property type="match status" value="1"/>
</dbReference>
<dbReference type="GO" id="GO:0003676">
    <property type="term" value="F:nucleic acid binding"/>
    <property type="evidence" value="ECO:0007669"/>
    <property type="project" value="InterPro"/>
</dbReference>
<dbReference type="InterPro" id="IPR036691">
    <property type="entry name" value="Endo/exonu/phosph_ase_sf"/>
</dbReference>
<dbReference type="InterPro" id="IPR052560">
    <property type="entry name" value="RdDP_mobile_element"/>
</dbReference>
<evidence type="ECO:0000313" key="3">
    <source>
        <dbReference type="EMBL" id="JAR92155.1"/>
    </source>
</evidence>
<dbReference type="AlphaFoldDB" id="A0A147BP97"/>
<evidence type="ECO:0000259" key="2">
    <source>
        <dbReference type="PROSITE" id="PS50879"/>
    </source>
</evidence>
<dbReference type="Gene3D" id="3.30.420.10">
    <property type="entry name" value="Ribonuclease H-like superfamily/Ribonuclease H"/>
    <property type="match status" value="1"/>
</dbReference>
<dbReference type="GO" id="GO:0003964">
    <property type="term" value="F:RNA-directed DNA polymerase activity"/>
    <property type="evidence" value="ECO:0007669"/>
    <property type="project" value="UniProtKB-KW"/>
</dbReference>
<dbReference type="InterPro" id="IPR002156">
    <property type="entry name" value="RNaseH_domain"/>
</dbReference>
<dbReference type="InterPro" id="IPR000477">
    <property type="entry name" value="RT_dom"/>
</dbReference>
<feature type="domain" description="Reverse transcriptase" evidence="1">
    <location>
        <begin position="467"/>
        <end position="738"/>
    </location>
</feature>
<evidence type="ECO:0000259" key="1">
    <source>
        <dbReference type="PROSITE" id="PS50878"/>
    </source>
</evidence>
<dbReference type="InterPro" id="IPR012337">
    <property type="entry name" value="RNaseH-like_sf"/>
</dbReference>
<dbReference type="EMBL" id="GEGO01003249">
    <property type="protein sequence ID" value="JAR92155.1"/>
    <property type="molecule type" value="Transcribed_RNA"/>
</dbReference>
<keyword evidence="3" id="KW-0548">Nucleotidyltransferase</keyword>
<dbReference type="SUPFAM" id="SSF53098">
    <property type="entry name" value="Ribonuclease H-like"/>
    <property type="match status" value="1"/>
</dbReference>
<dbReference type="GO" id="GO:0004523">
    <property type="term" value="F:RNA-DNA hybrid ribonuclease activity"/>
    <property type="evidence" value="ECO:0007669"/>
    <property type="project" value="InterPro"/>
</dbReference>
<feature type="domain" description="RNase H type-1" evidence="2">
    <location>
        <begin position="950"/>
        <end position="1078"/>
    </location>
</feature>
<accession>A0A147BP97</accession>
<dbReference type="Pfam" id="PF00075">
    <property type="entry name" value="RNase_H"/>
    <property type="match status" value="1"/>
</dbReference>
<dbReference type="InterPro" id="IPR005135">
    <property type="entry name" value="Endo/exonuclease/phosphatase"/>
</dbReference>
<organism evidence="3">
    <name type="scientific">Ixodes ricinus</name>
    <name type="common">Common tick</name>
    <name type="synonym">Acarus ricinus</name>
    <dbReference type="NCBI Taxonomy" id="34613"/>
    <lineage>
        <taxon>Eukaryota</taxon>
        <taxon>Metazoa</taxon>
        <taxon>Ecdysozoa</taxon>
        <taxon>Arthropoda</taxon>
        <taxon>Chelicerata</taxon>
        <taxon>Arachnida</taxon>
        <taxon>Acari</taxon>
        <taxon>Parasitiformes</taxon>
        <taxon>Ixodida</taxon>
        <taxon>Ixodoidea</taxon>
        <taxon>Ixodidae</taxon>
        <taxon>Ixodinae</taxon>
        <taxon>Ixodes</taxon>
    </lineage>
</organism>
<reference evidence="3" key="1">
    <citation type="journal article" date="2018" name="PLoS Negl. Trop. Dis.">
        <title>Sialome diversity of ticks revealed by RNAseq of single tick salivary glands.</title>
        <authorList>
            <person name="Perner J."/>
            <person name="Kropackova S."/>
            <person name="Kopacek P."/>
            <person name="Ribeiro J.M."/>
        </authorList>
    </citation>
    <scope>NUCLEOTIDE SEQUENCE</scope>
    <source>
        <strain evidence="3">Siblings of single egg batch collected in Ceske Budejovice</strain>
        <tissue evidence="3">Salivary glands</tissue>
    </source>
</reference>
<keyword evidence="3" id="KW-0695">RNA-directed DNA polymerase</keyword>